<dbReference type="InterPro" id="IPR057326">
    <property type="entry name" value="KR_dom"/>
</dbReference>
<keyword evidence="5" id="KW-1185">Reference proteome</keyword>
<sequence>MKTLTGKSCIVTGASRGIGRAIAERLGRDGASVIVNYFQNAEAAHAVASTIKASGGCGVPVKGDVGKSEDVRRLFDAAADRFGKIDILVNNAGIAVARKCPIAEVSDDVFDRLFAVNTRGVFSALREGARRIADHGRIITLSSTVVSMALPGYGIYAATKAAVEVLTRILSKELGDRNITVNAVAPGPVDTDLFNAGKTEAVKQQMADMCPLHRLGRPEDIANVVAFLVSDQGGWVNGQIVRANGGMV</sequence>
<evidence type="ECO:0000259" key="3">
    <source>
        <dbReference type="SMART" id="SM00822"/>
    </source>
</evidence>
<evidence type="ECO:0000313" key="5">
    <source>
        <dbReference type="Proteomes" id="UP000014977"/>
    </source>
</evidence>
<dbReference type="EMBL" id="ATHJ01000092">
    <property type="protein sequence ID" value="EPR39170.1"/>
    <property type="molecule type" value="Genomic_DNA"/>
</dbReference>
<dbReference type="SMART" id="SM00822">
    <property type="entry name" value="PKS_KR"/>
    <property type="match status" value="1"/>
</dbReference>
<gene>
    <name evidence="4" type="ORF">dsmv_2826</name>
</gene>
<evidence type="ECO:0000313" key="4">
    <source>
        <dbReference type="EMBL" id="EPR39170.1"/>
    </source>
</evidence>
<comment type="similarity">
    <text evidence="1">Belongs to the short-chain dehydrogenases/reductases (SDR) family.</text>
</comment>
<dbReference type="PANTHER" id="PTHR48107">
    <property type="entry name" value="NADPH-DEPENDENT ALDEHYDE REDUCTASE-LIKE PROTEIN, CHLOROPLASTIC-RELATED"/>
    <property type="match status" value="1"/>
</dbReference>
<protein>
    <submittedName>
        <fullName evidence="4">Polyketide synthase/Fatty acid synthase, KR</fullName>
    </submittedName>
</protein>
<dbReference type="PATRIC" id="fig|1121405.3.peg.2511"/>
<dbReference type="InterPro" id="IPR002347">
    <property type="entry name" value="SDR_fam"/>
</dbReference>
<dbReference type="InterPro" id="IPR020904">
    <property type="entry name" value="Sc_DH/Rdtase_CS"/>
</dbReference>
<dbReference type="Pfam" id="PF13561">
    <property type="entry name" value="adh_short_C2"/>
    <property type="match status" value="1"/>
</dbReference>
<dbReference type="FunFam" id="3.40.50.720:FF:000084">
    <property type="entry name" value="Short-chain dehydrogenase reductase"/>
    <property type="match status" value="1"/>
</dbReference>
<dbReference type="InterPro" id="IPR036291">
    <property type="entry name" value="NAD(P)-bd_dom_sf"/>
</dbReference>
<name>S7TR76_DESML</name>
<dbReference type="STRING" id="897.B2D07_10730"/>
<keyword evidence="2" id="KW-0560">Oxidoreductase</keyword>
<organism evidence="4 5">
    <name type="scientific">Desulfococcus multivorans DSM 2059</name>
    <dbReference type="NCBI Taxonomy" id="1121405"/>
    <lineage>
        <taxon>Bacteria</taxon>
        <taxon>Pseudomonadati</taxon>
        <taxon>Thermodesulfobacteriota</taxon>
        <taxon>Desulfobacteria</taxon>
        <taxon>Desulfobacterales</taxon>
        <taxon>Desulfococcaceae</taxon>
        <taxon>Desulfococcus</taxon>
    </lineage>
</organism>
<dbReference type="CDD" id="cd05362">
    <property type="entry name" value="THN_reductase-like_SDR_c"/>
    <property type="match status" value="1"/>
</dbReference>
<dbReference type="AlphaFoldDB" id="S7TR76"/>
<dbReference type="PRINTS" id="PR00081">
    <property type="entry name" value="GDHRDH"/>
</dbReference>
<dbReference type="RefSeq" id="WP_020877583.1">
    <property type="nucleotide sequence ID" value="NZ_ATHJ01000092.1"/>
</dbReference>
<dbReference type="PANTHER" id="PTHR48107:SF7">
    <property type="entry name" value="RE15974P"/>
    <property type="match status" value="1"/>
</dbReference>
<dbReference type="SUPFAM" id="SSF51735">
    <property type="entry name" value="NAD(P)-binding Rossmann-fold domains"/>
    <property type="match status" value="1"/>
</dbReference>
<dbReference type="OrthoDB" id="9804774at2"/>
<feature type="domain" description="Ketoreductase" evidence="3">
    <location>
        <begin position="7"/>
        <end position="187"/>
    </location>
</feature>
<dbReference type="Gene3D" id="3.40.50.720">
    <property type="entry name" value="NAD(P)-binding Rossmann-like Domain"/>
    <property type="match status" value="1"/>
</dbReference>
<dbReference type="NCBIfam" id="NF005559">
    <property type="entry name" value="PRK07231.1"/>
    <property type="match status" value="1"/>
</dbReference>
<accession>S7TR76</accession>
<dbReference type="PRINTS" id="PR00080">
    <property type="entry name" value="SDRFAMILY"/>
</dbReference>
<dbReference type="Proteomes" id="UP000014977">
    <property type="component" value="Unassembled WGS sequence"/>
</dbReference>
<dbReference type="GO" id="GO:0016614">
    <property type="term" value="F:oxidoreductase activity, acting on CH-OH group of donors"/>
    <property type="evidence" value="ECO:0007669"/>
    <property type="project" value="UniProtKB-ARBA"/>
</dbReference>
<dbReference type="PROSITE" id="PS00061">
    <property type="entry name" value="ADH_SHORT"/>
    <property type="match status" value="1"/>
</dbReference>
<evidence type="ECO:0000256" key="2">
    <source>
        <dbReference type="ARBA" id="ARBA00023002"/>
    </source>
</evidence>
<comment type="caution">
    <text evidence="4">The sequence shown here is derived from an EMBL/GenBank/DDBJ whole genome shotgun (WGS) entry which is preliminary data.</text>
</comment>
<proteinExistence type="inferred from homology"/>
<dbReference type="eggNOG" id="COG1028">
    <property type="taxonomic scope" value="Bacteria"/>
</dbReference>
<evidence type="ECO:0000256" key="1">
    <source>
        <dbReference type="ARBA" id="ARBA00006484"/>
    </source>
</evidence>
<reference evidence="4 5" key="1">
    <citation type="journal article" date="2013" name="Genome Announc.">
        <title>Draft genome sequences for three mercury-methylating, sulfate-reducing bacteria.</title>
        <authorList>
            <person name="Brown S.D."/>
            <person name="Hurt R.A.Jr."/>
            <person name="Gilmour C.C."/>
            <person name="Elias D.A."/>
        </authorList>
    </citation>
    <scope>NUCLEOTIDE SEQUENCE [LARGE SCALE GENOMIC DNA]</scope>
    <source>
        <strain evidence="4 5">DSM 2059</strain>
    </source>
</reference>